<reference evidence="9 10" key="1">
    <citation type="submission" date="2016-07" db="EMBL/GenBank/DDBJ databases">
        <title>Genome sequencing of Vibrio scophthalmi strain VS-05, an isolated from Paralichthys olivaceus.</title>
        <authorList>
            <person name="Han H.-J."/>
        </authorList>
    </citation>
    <scope>NUCLEOTIDE SEQUENCE [LARGE SCALE GENOMIC DNA]</scope>
    <source>
        <strain evidence="9 10">VS-05</strain>
    </source>
</reference>
<dbReference type="NCBIfam" id="TIGR02072">
    <property type="entry name" value="BioC"/>
    <property type="match status" value="1"/>
</dbReference>
<dbReference type="GO" id="GO:0102130">
    <property type="term" value="F:malonyl-CoA methyltransferase activity"/>
    <property type="evidence" value="ECO:0007669"/>
    <property type="project" value="UniProtKB-EC"/>
</dbReference>
<keyword evidence="4 8" id="KW-0489">Methyltransferase</keyword>
<evidence type="ECO:0000256" key="3">
    <source>
        <dbReference type="ARBA" id="ARBA00012327"/>
    </source>
</evidence>
<dbReference type="GO" id="GO:0009102">
    <property type="term" value="P:biotin biosynthetic process"/>
    <property type="evidence" value="ECO:0007669"/>
    <property type="project" value="UniProtKB-UniRule"/>
</dbReference>
<evidence type="ECO:0000256" key="7">
    <source>
        <dbReference type="ARBA" id="ARBA00022756"/>
    </source>
</evidence>
<dbReference type="KEGG" id="vsc:VSVS12_02083"/>
<dbReference type="InterPro" id="IPR011814">
    <property type="entry name" value="BioC"/>
</dbReference>
<comment type="similarity">
    <text evidence="8">Belongs to the methyltransferase superfamily.</text>
</comment>
<dbReference type="InterPro" id="IPR029063">
    <property type="entry name" value="SAM-dependent_MTases_sf"/>
</dbReference>
<dbReference type="RefSeq" id="WP_065430592.1">
    <property type="nucleotide sequence ID" value="NZ_CP016307.1"/>
</dbReference>
<evidence type="ECO:0000313" key="10">
    <source>
        <dbReference type="Proteomes" id="UP000092528"/>
    </source>
</evidence>
<name>A0A1B1NQ70_9VIBR</name>
<keyword evidence="6 8" id="KW-0949">S-adenosyl-L-methionine</keyword>
<dbReference type="EC" id="2.1.1.197" evidence="3 8"/>
<accession>A0A1B1NQ70</accession>
<dbReference type="UniPathway" id="UPA00078"/>
<dbReference type="GO" id="GO:0032259">
    <property type="term" value="P:methylation"/>
    <property type="evidence" value="ECO:0007669"/>
    <property type="project" value="UniProtKB-KW"/>
</dbReference>
<dbReference type="PANTHER" id="PTHR13090">
    <property type="entry name" value="ARGININE-HYDROXYLASE NDUFAF5, MITOCHONDRIAL"/>
    <property type="match status" value="1"/>
</dbReference>
<comment type="pathway">
    <text evidence="2 8">Cofactor biosynthesis; biotin biosynthesis.</text>
</comment>
<dbReference type="Proteomes" id="UP000092528">
    <property type="component" value="Chromosome 1"/>
</dbReference>
<dbReference type="PANTHER" id="PTHR13090:SF1">
    <property type="entry name" value="ARGININE-HYDROXYLASE NDUFAF5, MITOCHONDRIAL"/>
    <property type="match status" value="1"/>
</dbReference>
<dbReference type="Gene3D" id="3.40.50.150">
    <property type="entry name" value="Vaccinia Virus protein VP39"/>
    <property type="match status" value="1"/>
</dbReference>
<evidence type="ECO:0000256" key="1">
    <source>
        <dbReference type="ARBA" id="ARBA00000852"/>
    </source>
</evidence>
<dbReference type="InterPro" id="IPR013216">
    <property type="entry name" value="Methyltransf_11"/>
</dbReference>
<dbReference type="PATRIC" id="fig|45658.6.peg.2046"/>
<gene>
    <name evidence="8 9" type="primary">bioC</name>
    <name evidence="9" type="ORF">VSVS05_00886</name>
</gene>
<dbReference type="AlphaFoldDB" id="A0A1B1NQ70"/>
<sequence>MNPALRVDELDMDVSYIDKNAIAEAFGKAALGYDQHAAFQRDVGTRLINQLPSDLSSYRILDVGCGTGYFSQQLRDRGAEVVAFDLSRAMLQQAKNRCGEERVHYQQGDAEQLPFADNQFDYVFSSLALQWCQDLAVPLREMRRVTKPGGQLLFSTLLDGSLRELKQAWAKIDTYQHVNDFISLNQVNIALAQSHCHTHHLDLPAIVVWYDSALGLMRDLKGIGANYVVGRSQGLTSRHSLRQLEREYQIFRQEHQGLLPATYQVCLGIINL</sequence>
<comment type="function">
    <text evidence="8">Converts the free carboxyl group of a malonyl-thioester to its methyl ester by transfer of a methyl group from S-adenosyl-L-methionine (SAM). It allows to synthesize pimeloyl-ACP via the fatty acid synthetic pathway.</text>
</comment>
<evidence type="ECO:0000256" key="8">
    <source>
        <dbReference type="HAMAP-Rule" id="MF_00835"/>
    </source>
</evidence>
<dbReference type="GO" id="GO:0010340">
    <property type="term" value="F:carboxyl-O-methyltransferase activity"/>
    <property type="evidence" value="ECO:0007669"/>
    <property type="project" value="UniProtKB-UniRule"/>
</dbReference>
<dbReference type="GeneID" id="96871117"/>
<dbReference type="HAMAP" id="MF_00835">
    <property type="entry name" value="BioC"/>
    <property type="match status" value="1"/>
</dbReference>
<keyword evidence="7 8" id="KW-0093">Biotin biosynthesis</keyword>
<evidence type="ECO:0000256" key="5">
    <source>
        <dbReference type="ARBA" id="ARBA00022679"/>
    </source>
</evidence>
<dbReference type="EMBL" id="CP016414">
    <property type="protein sequence ID" value="ANU36017.1"/>
    <property type="molecule type" value="Genomic_DNA"/>
</dbReference>
<dbReference type="SUPFAM" id="SSF53335">
    <property type="entry name" value="S-adenosyl-L-methionine-dependent methyltransferases"/>
    <property type="match status" value="1"/>
</dbReference>
<dbReference type="Pfam" id="PF08241">
    <property type="entry name" value="Methyltransf_11"/>
    <property type="match status" value="1"/>
</dbReference>
<evidence type="ECO:0000256" key="6">
    <source>
        <dbReference type="ARBA" id="ARBA00022691"/>
    </source>
</evidence>
<proteinExistence type="inferred from homology"/>
<comment type="catalytic activity">
    <reaction evidence="1 8">
        <text>malonyl-[ACP] + S-adenosyl-L-methionine = malonyl-[ACP] methyl ester + S-adenosyl-L-homocysteine</text>
        <dbReference type="Rhea" id="RHEA:17105"/>
        <dbReference type="Rhea" id="RHEA-COMP:9623"/>
        <dbReference type="Rhea" id="RHEA-COMP:9954"/>
        <dbReference type="ChEBI" id="CHEBI:57856"/>
        <dbReference type="ChEBI" id="CHEBI:59789"/>
        <dbReference type="ChEBI" id="CHEBI:78449"/>
        <dbReference type="ChEBI" id="CHEBI:78845"/>
        <dbReference type="EC" id="2.1.1.197"/>
    </reaction>
</comment>
<organism evidence="9 10">
    <name type="scientific">Vibrio scophthalmi</name>
    <dbReference type="NCBI Taxonomy" id="45658"/>
    <lineage>
        <taxon>Bacteria</taxon>
        <taxon>Pseudomonadati</taxon>
        <taxon>Pseudomonadota</taxon>
        <taxon>Gammaproteobacteria</taxon>
        <taxon>Vibrionales</taxon>
        <taxon>Vibrionaceae</taxon>
        <taxon>Vibrio</taxon>
    </lineage>
</organism>
<dbReference type="InterPro" id="IPR050602">
    <property type="entry name" value="Malonyl-ACP_OMT"/>
</dbReference>
<protein>
    <recommendedName>
        <fullName evidence="3 8">Malonyl-[acyl-carrier protein] O-methyltransferase</fullName>
        <shortName evidence="8">Malonyl-ACP O-methyltransferase</shortName>
        <ecNumber evidence="3 8">2.1.1.197</ecNumber>
    </recommendedName>
    <alternativeName>
        <fullName evidence="8">Biotin synthesis protein BioC</fullName>
    </alternativeName>
</protein>
<evidence type="ECO:0000313" key="9">
    <source>
        <dbReference type="EMBL" id="ANU36017.1"/>
    </source>
</evidence>
<dbReference type="GO" id="GO:0008757">
    <property type="term" value="F:S-adenosylmethionine-dependent methyltransferase activity"/>
    <property type="evidence" value="ECO:0007669"/>
    <property type="project" value="InterPro"/>
</dbReference>
<evidence type="ECO:0000256" key="2">
    <source>
        <dbReference type="ARBA" id="ARBA00004746"/>
    </source>
</evidence>
<keyword evidence="5 8" id="KW-0808">Transferase</keyword>
<keyword evidence="10" id="KW-1185">Reference proteome</keyword>
<dbReference type="CDD" id="cd02440">
    <property type="entry name" value="AdoMet_MTases"/>
    <property type="match status" value="1"/>
</dbReference>
<dbReference type="STRING" id="45658.VSVS12_02083"/>
<evidence type="ECO:0000256" key="4">
    <source>
        <dbReference type="ARBA" id="ARBA00022603"/>
    </source>
</evidence>